<dbReference type="STRING" id="619300.G3ANU2"/>
<dbReference type="InterPro" id="IPR036864">
    <property type="entry name" value="Zn2-C6_fun-type_DNA-bd_sf"/>
</dbReference>
<dbReference type="InterPro" id="IPR001138">
    <property type="entry name" value="Zn2Cys6_DnaBD"/>
</dbReference>
<dbReference type="eggNOG" id="ENOG502QR4T">
    <property type="taxonomic scope" value="Eukaryota"/>
</dbReference>
<keyword evidence="5" id="KW-0539">Nucleus</keyword>
<dbReference type="Proteomes" id="UP000000709">
    <property type="component" value="Unassembled WGS sequence"/>
</dbReference>
<evidence type="ECO:0000313" key="7">
    <source>
        <dbReference type="EMBL" id="EGW32027.1"/>
    </source>
</evidence>
<dbReference type="GO" id="GO:0008270">
    <property type="term" value="F:zinc ion binding"/>
    <property type="evidence" value="ECO:0007669"/>
    <property type="project" value="InterPro"/>
</dbReference>
<keyword evidence="2" id="KW-0805">Transcription regulation</keyword>
<dbReference type="InParanoid" id="G3ANU2"/>
<dbReference type="GO" id="GO:0005634">
    <property type="term" value="C:nucleus"/>
    <property type="evidence" value="ECO:0007669"/>
    <property type="project" value="UniProtKB-SubCell"/>
</dbReference>
<dbReference type="PANTHER" id="PTHR31845:SF6">
    <property type="entry name" value="TRANSCRIPTION FACTOR SEF1-RELATED"/>
    <property type="match status" value="1"/>
</dbReference>
<dbReference type="AlphaFoldDB" id="G3ANU2"/>
<protein>
    <submittedName>
        <fullName evidence="7">Putative transcription factor</fullName>
    </submittedName>
</protein>
<dbReference type="OrthoDB" id="3163292at2759"/>
<dbReference type="SUPFAM" id="SSF57701">
    <property type="entry name" value="Zn2/Cys6 DNA-binding domain"/>
    <property type="match status" value="1"/>
</dbReference>
<organism evidence="8">
    <name type="scientific">Spathaspora passalidarum (strain NRRL Y-27907 / 11-Y1)</name>
    <dbReference type="NCBI Taxonomy" id="619300"/>
    <lineage>
        <taxon>Eukaryota</taxon>
        <taxon>Fungi</taxon>
        <taxon>Dikarya</taxon>
        <taxon>Ascomycota</taxon>
        <taxon>Saccharomycotina</taxon>
        <taxon>Pichiomycetes</taxon>
        <taxon>Debaryomycetaceae</taxon>
        <taxon>Spathaspora</taxon>
    </lineage>
</organism>
<keyword evidence="3" id="KW-0238">DNA-binding</keyword>
<feature type="domain" description="Zn(2)-C6 fungal-type" evidence="6">
    <location>
        <begin position="23"/>
        <end position="56"/>
    </location>
</feature>
<evidence type="ECO:0000256" key="2">
    <source>
        <dbReference type="ARBA" id="ARBA00023015"/>
    </source>
</evidence>
<dbReference type="PANTHER" id="PTHR31845">
    <property type="entry name" value="FINGER DOMAIN PROTEIN, PUTATIVE-RELATED"/>
    <property type="match status" value="1"/>
</dbReference>
<dbReference type="OMA" id="INSNYWL"/>
<dbReference type="Gene3D" id="4.10.240.10">
    <property type="entry name" value="Zn(2)-C6 fungal-type DNA-binding domain"/>
    <property type="match status" value="1"/>
</dbReference>
<dbReference type="RefSeq" id="XP_007375303.1">
    <property type="nucleotide sequence ID" value="XM_007375241.1"/>
</dbReference>
<dbReference type="HOGENOM" id="CLU_416171_0_0_1"/>
<dbReference type="CDD" id="cd00067">
    <property type="entry name" value="GAL4"/>
    <property type="match status" value="1"/>
</dbReference>
<evidence type="ECO:0000256" key="3">
    <source>
        <dbReference type="ARBA" id="ARBA00023125"/>
    </source>
</evidence>
<reference evidence="7 8" key="1">
    <citation type="journal article" date="2011" name="Proc. Natl. Acad. Sci. U.S.A.">
        <title>Comparative genomics of xylose-fermenting fungi for enhanced biofuel production.</title>
        <authorList>
            <person name="Wohlbach D.J."/>
            <person name="Kuo A."/>
            <person name="Sato T.K."/>
            <person name="Potts K.M."/>
            <person name="Salamov A.A."/>
            <person name="LaButti K.M."/>
            <person name="Sun H."/>
            <person name="Clum A."/>
            <person name="Pangilinan J.L."/>
            <person name="Lindquist E.A."/>
            <person name="Lucas S."/>
            <person name="Lapidus A."/>
            <person name="Jin M."/>
            <person name="Gunawan C."/>
            <person name="Balan V."/>
            <person name="Dale B.E."/>
            <person name="Jeffries T.W."/>
            <person name="Zinkel R."/>
            <person name="Barry K.W."/>
            <person name="Grigoriev I.V."/>
            <person name="Gasch A.P."/>
        </authorList>
    </citation>
    <scope>NUCLEOTIDE SEQUENCE [LARGE SCALE GENOMIC DNA]</scope>
    <source>
        <strain evidence="8">NRRL Y-27907 / 11-Y1</strain>
    </source>
</reference>
<dbReference type="GeneID" id="18871951"/>
<accession>G3ANU2</accession>
<dbReference type="InterPro" id="IPR051089">
    <property type="entry name" value="prtT"/>
</dbReference>
<keyword evidence="4" id="KW-0804">Transcription</keyword>
<comment type="subcellular location">
    <subcellularLocation>
        <location evidence="1">Nucleus</location>
    </subcellularLocation>
</comment>
<dbReference type="PROSITE" id="PS50048">
    <property type="entry name" value="ZN2_CY6_FUNGAL_2"/>
    <property type="match status" value="1"/>
</dbReference>
<evidence type="ECO:0000256" key="1">
    <source>
        <dbReference type="ARBA" id="ARBA00004123"/>
    </source>
</evidence>
<evidence type="ECO:0000259" key="6">
    <source>
        <dbReference type="PROSITE" id="PS50048"/>
    </source>
</evidence>
<dbReference type="KEGG" id="spaa:SPAPADRAFT_55583"/>
<dbReference type="Pfam" id="PF00172">
    <property type="entry name" value="Zn_clus"/>
    <property type="match status" value="1"/>
</dbReference>
<dbReference type="SMART" id="SM00066">
    <property type="entry name" value="GAL4"/>
    <property type="match status" value="1"/>
</dbReference>
<evidence type="ECO:0000256" key="5">
    <source>
        <dbReference type="ARBA" id="ARBA00023242"/>
    </source>
</evidence>
<gene>
    <name evidence="7" type="ORF">SPAPADRAFT_55583</name>
</gene>
<evidence type="ECO:0000256" key="4">
    <source>
        <dbReference type="ARBA" id="ARBA00023163"/>
    </source>
</evidence>
<dbReference type="EMBL" id="GL996502">
    <property type="protein sequence ID" value="EGW32027.1"/>
    <property type="molecule type" value="Genomic_DNA"/>
</dbReference>
<dbReference type="PROSITE" id="PS00463">
    <property type="entry name" value="ZN2_CY6_FUNGAL_1"/>
    <property type="match status" value="1"/>
</dbReference>
<sequence>MTQKMNQLRLIIPDAKQGKVLKTCVRCRQHKTKCDAITTNPFPCSHCFKKNLSCKLDMVTTKRTTHTNVVNNEVYEKLTNEVEDLKVVLDKLIERRNNMVKLLIQRGAAIQKENMTPSVSQIQSCIQTPEDIPMTPTITASPTSDAFVISTNKSVAPIALTHKQAHILFNNYESNFNKYLPIFPDEFFTSLDLVKFNQENELLFWCIVFTSYLNNPIPNCSDNYKVLAEHIKSLVVEKCWFQTPRSVYVISSLLILTTWPIPNNSGKIGDHLAIKFISTMKSLSYQFGLHKLEFIDEFSHKTKMNISKDINLNNLIRERIYKFININSNYWLISLGLSNNNYNGFTQDYIINKSSNIDIYKDTSPCDHYINSMLKISMIQAKLNENMNVLLNDTNESIMMMPNQINTTKLINFNMFEIILNDLSKMLGKHDYLDNLISVSIEYSKLQLFIYSLSQSDITILEYKKYITKIVNCSFTILTLVKDLQFNQLPAYYKLPIEFSLLILIRIFKSPILNSYSDYQFVKNLINQFYKIIFSDSKWRFINSKLAKIVSKFDKLDNLFIIDKMKDVNGNPSFFLVNKMKNYLCFSLNYELIWLIFERERSDKMDEQSKGNKVINWDTFGISDDNYDFINYIKSNESVFI</sequence>
<evidence type="ECO:0000313" key="8">
    <source>
        <dbReference type="Proteomes" id="UP000000709"/>
    </source>
</evidence>
<dbReference type="GO" id="GO:0000976">
    <property type="term" value="F:transcription cis-regulatory region binding"/>
    <property type="evidence" value="ECO:0007669"/>
    <property type="project" value="TreeGrafter"/>
</dbReference>
<name>G3ANU2_SPAPN</name>
<dbReference type="GO" id="GO:0000981">
    <property type="term" value="F:DNA-binding transcription factor activity, RNA polymerase II-specific"/>
    <property type="evidence" value="ECO:0007669"/>
    <property type="project" value="InterPro"/>
</dbReference>
<keyword evidence="8" id="KW-1185">Reference proteome</keyword>
<proteinExistence type="predicted"/>